<dbReference type="Proteomes" id="UP001448614">
    <property type="component" value="Unassembled WGS sequence"/>
</dbReference>
<sequence>MKQSKHAVEVSDWSVLKAGEMVAIADDPYAKDPLKIEETAPDLGVLWVRRQSSGDRQILNSGDYKIWRLT</sequence>
<organism evidence="1 2">
    <name type="scientific">Paenarthrobacter nicotinovorans</name>
    <name type="common">Arthrobacter nicotinovorans</name>
    <dbReference type="NCBI Taxonomy" id="29320"/>
    <lineage>
        <taxon>Bacteria</taxon>
        <taxon>Bacillati</taxon>
        <taxon>Actinomycetota</taxon>
        <taxon>Actinomycetes</taxon>
        <taxon>Micrococcales</taxon>
        <taxon>Micrococcaceae</taxon>
        <taxon>Paenarthrobacter</taxon>
    </lineage>
</organism>
<proteinExistence type="predicted"/>
<comment type="caution">
    <text evidence="1">The sequence shown here is derived from an EMBL/GenBank/DDBJ whole genome shotgun (WGS) entry which is preliminary data.</text>
</comment>
<name>A0ABV0GXT8_PAENI</name>
<dbReference type="RefSeq" id="WP_347783444.1">
    <property type="nucleotide sequence ID" value="NZ_JBBMFV010000004.1"/>
</dbReference>
<gene>
    <name evidence="1" type="ORF">V3C41_19470</name>
</gene>
<keyword evidence="2" id="KW-1185">Reference proteome</keyword>
<evidence type="ECO:0000313" key="2">
    <source>
        <dbReference type="Proteomes" id="UP001448614"/>
    </source>
</evidence>
<evidence type="ECO:0000313" key="1">
    <source>
        <dbReference type="EMBL" id="MEO3943257.1"/>
    </source>
</evidence>
<protein>
    <submittedName>
        <fullName evidence="1">Uncharacterized protein</fullName>
    </submittedName>
</protein>
<dbReference type="EMBL" id="JBBMFV010000004">
    <property type="protein sequence ID" value="MEO3943257.1"/>
    <property type="molecule type" value="Genomic_DNA"/>
</dbReference>
<accession>A0ABV0GXT8</accession>
<reference evidence="1 2" key="1">
    <citation type="journal article" date="2024" name="Appl. Microbiol. Biotechnol.">
        <title>Biosynthetic gene clusters with biotechnological applications in novel Antarctic isolates from Actinomycetota.</title>
        <authorList>
            <person name="Bruna P."/>
            <person name="Nunez-Montero K."/>
            <person name="Contreras M.J."/>
            <person name="Leal K."/>
            <person name="Garcia M."/>
            <person name="Abanto M."/>
            <person name="Barrientos L."/>
        </authorList>
    </citation>
    <scope>NUCLEOTIDE SEQUENCE [LARGE SCALE GENOMIC DNA]</scope>
    <source>
        <strain evidence="1 2">Se16.17</strain>
    </source>
</reference>